<accession>A0A9D2KQT4</accession>
<feature type="transmembrane region" description="Helical" evidence="7">
    <location>
        <begin position="187"/>
        <end position="208"/>
    </location>
</feature>
<dbReference type="GO" id="GO:0006882">
    <property type="term" value="P:intracellular zinc ion homeostasis"/>
    <property type="evidence" value="ECO:0007669"/>
    <property type="project" value="TreeGrafter"/>
</dbReference>
<dbReference type="GO" id="GO:0005886">
    <property type="term" value="C:plasma membrane"/>
    <property type="evidence" value="ECO:0007669"/>
    <property type="project" value="TreeGrafter"/>
</dbReference>
<evidence type="ECO:0000256" key="7">
    <source>
        <dbReference type="SAM" id="Phobius"/>
    </source>
</evidence>
<dbReference type="InterPro" id="IPR058533">
    <property type="entry name" value="Cation_efflux_TM"/>
</dbReference>
<dbReference type="PANTHER" id="PTHR43840:SF15">
    <property type="entry name" value="MITOCHONDRIAL METAL TRANSPORTER 1-RELATED"/>
    <property type="match status" value="1"/>
</dbReference>
<evidence type="ECO:0000256" key="2">
    <source>
        <dbReference type="ARBA" id="ARBA00008114"/>
    </source>
</evidence>
<feature type="transmembrane region" description="Helical" evidence="7">
    <location>
        <begin position="111"/>
        <end position="131"/>
    </location>
</feature>
<dbReference type="InterPro" id="IPR002524">
    <property type="entry name" value="Cation_efflux"/>
</dbReference>
<feature type="domain" description="Cation efflux protein transmembrane" evidence="8">
    <location>
        <begin position="14"/>
        <end position="219"/>
    </location>
</feature>
<feature type="domain" description="Cation efflux protein cytoplasmic" evidence="9">
    <location>
        <begin position="400"/>
        <end position="472"/>
    </location>
</feature>
<reference evidence="10" key="1">
    <citation type="journal article" date="2021" name="PeerJ">
        <title>Extensive microbial diversity within the chicken gut microbiome revealed by metagenomics and culture.</title>
        <authorList>
            <person name="Gilroy R."/>
            <person name="Ravi A."/>
            <person name="Getino M."/>
            <person name="Pursley I."/>
            <person name="Horton D.L."/>
            <person name="Alikhan N.F."/>
            <person name="Baker D."/>
            <person name="Gharbi K."/>
            <person name="Hall N."/>
            <person name="Watson M."/>
            <person name="Adriaenssens E.M."/>
            <person name="Foster-Nyarko E."/>
            <person name="Jarju S."/>
            <person name="Secka A."/>
            <person name="Antonio M."/>
            <person name="Oren A."/>
            <person name="Chaudhuri R.R."/>
            <person name="La Ragione R."/>
            <person name="Hildebrand F."/>
            <person name="Pallen M.J."/>
        </authorList>
    </citation>
    <scope>NUCLEOTIDE SEQUENCE</scope>
    <source>
        <strain evidence="10">5032</strain>
    </source>
</reference>
<dbReference type="GO" id="GO:0015086">
    <property type="term" value="F:cadmium ion transmembrane transporter activity"/>
    <property type="evidence" value="ECO:0007669"/>
    <property type="project" value="TreeGrafter"/>
</dbReference>
<evidence type="ECO:0000313" key="11">
    <source>
        <dbReference type="Proteomes" id="UP000823821"/>
    </source>
</evidence>
<evidence type="ECO:0000313" key="10">
    <source>
        <dbReference type="EMBL" id="HJA78884.1"/>
    </source>
</evidence>
<keyword evidence="6 7" id="KW-0472">Membrane</keyword>
<evidence type="ECO:0000256" key="3">
    <source>
        <dbReference type="ARBA" id="ARBA00022448"/>
    </source>
</evidence>
<dbReference type="AlphaFoldDB" id="A0A9D2KQT4"/>
<evidence type="ECO:0000256" key="1">
    <source>
        <dbReference type="ARBA" id="ARBA00004141"/>
    </source>
</evidence>
<evidence type="ECO:0000256" key="6">
    <source>
        <dbReference type="ARBA" id="ARBA00023136"/>
    </source>
</evidence>
<feature type="transmembrane region" description="Helical" evidence="7">
    <location>
        <begin position="152"/>
        <end position="175"/>
    </location>
</feature>
<dbReference type="GO" id="GO:0015093">
    <property type="term" value="F:ferrous iron transmembrane transporter activity"/>
    <property type="evidence" value="ECO:0007669"/>
    <property type="project" value="TreeGrafter"/>
</dbReference>
<evidence type="ECO:0000259" key="8">
    <source>
        <dbReference type="Pfam" id="PF01545"/>
    </source>
</evidence>
<dbReference type="Proteomes" id="UP000823821">
    <property type="component" value="Unassembled WGS sequence"/>
</dbReference>
<dbReference type="Gene3D" id="3.30.70.1350">
    <property type="entry name" value="Cation efflux protein, cytoplasmic domain"/>
    <property type="match status" value="3"/>
</dbReference>
<feature type="transmembrane region" description="Helical" evidence="7">
    <location>
        <begin position="12"/>
        <end position="33"/>
    </location>
</feature>
<dbReference type="InterPro" id="IPR036837">
    <property type="entry name" value="Cation_efflux_CTD_sf"/>
</dbReference>
<feature type="domain" description="Cation efflux protein cytoplasmic" evidence="9">
    <location>
        <begin position="224"/>
        <end position="298"/>
    </location>
</feature>
<dbReference type="SUPFAM" id="SSF160240">
    <property type="entry name" value="Cation efflux protein cytoplasmic domain-like"/>
    <property type="match status" value="3"/>
</dbReference>
<dbReference type="Pfam" id="PF16916">
    <property type="entry name" value="ZT_dimer"/>
    <property type="match status" value="3"/>
</dbReference>
<evidence type="ECO:0000259" key="9">
    <source>
        <dbReference type="Pfam" id="PF16916"/>
    </source>
</evidence>
<dbReference type="GO" id="GO:0015341">
    <property type="term" value="F:zinc efflux antiporter activity"/>
    <property type="evidence" value="ECO:0007669"/>
    <property type="project" value="TreeGrafter"/>
</dbReference>
<evidence type="ECO:0000256" key="4">
    <source>
        <dbReference type="ARBA" id="ARBA00022692"/>
    </source>
</evidence>
<dbReference type="Pfam" id="PF01545">
    <property type="entry name" value="Cation_efflux"/>
    <property type="match status" value="1"/>
</dbReference>
<dbReference type="PANTHER" id="PTHR43840">
    <property type="entry name" value="MITOCHONDRIAL METAL TRANSPORTER 1-RELATED"/>
    <property type="match status" value="1"/>
</dbReference>
<name>A0A9D2KQT4_9BACT</name>
<feature type="transmembrane region" description="Helical" evidence="7">
    <location>
        <begin position="39"/>
        <end position="60"/>
    </location>
</feature>
<evidence type="ECO:0000256" key="5">
    <source>
        <dbReference type="ARBA" id="ARBA00022989"/>
    </source>
</evidence>
<keyword evidence="5 7" id="KW-1133">Transmembrane helix</keyword>
<keyword evidence="4 7" id="KW-0812">Transmembrane</keyword>
<dbReference type="Gene3D" id="1.20.1510.10">
    <property type="entry name" value="Cation efflux protein transmembrane domain"/>
    <property type="match status" value="1"/>
</dbReference>
<dbReference type="InterPro" id="IPR027470">
    <property type="entry name" value="Cation_efflux_CTD"/>
</dbReference>
<feature type="transmembrane region" description="Helical" evidence="7">
    <location>
        <begin position="81"/>
        <end position="99"/>
    </location>
</feature>
<keyword evidence="3" id="KW-0813">Transport</keyword>
<sequence length="476" mass="51014">MTTDHAAAKHHAALASVVAALALTALKLGVGVYTNSLGILSEALHSGLDLLAAIMTFYAVRLSSRPADSGHPYGHGKVENLSALAETLLLFLICFWVVYEGVDRLVNGGEPVVPSLWGAAVMGISVIVDVNRVRMLRRVARETKSQALEADALHFATDILSSSVVLVGVLAVWLAAVLDVPGPVHDVLVQADTVAALLVACIIFRASLHMARDAVNTLMDSGASEEQRAIADSVAHIPGITAVSRVRVRTSGPQAFVDMTVGVDPQVRVSEGHRLAHEAELAVSALLPGADVTVHVEPMLASAATGNPFEAVQSAASTHGLAVHDVNIFRTDNETRIELHVEMDGTMPFAQAHRLVRGFEEAVRRQCRVSDVLTHLEPREAQSACRGLADSSPQAQSAWEQIRQAVAREPLLSEAHGFSAYATAEQGLCVSFHCRVARNLNVEQVHSLSVRLERQLRELMPSLGRICIHVEPDENS</sequence>
<dbReference type="InterPro" id="IPR027469">
    <property type="entry name" value="Cation_efflux_TMD_sf"/>
</dbReference>
<dbReference type="NCBIfam" id="TIGR01297">
    <property type="entry name" value="CDF"/>
    <property type="match status" value="1"/>
</dbReference>
<comment type="subcellular location">
    <subcellularLocation>
        <location evidence="1">Membrane</location>
        <topology evidence="1">Multi-pass membrane protein</topology>
    </subcellularLocation>
</comment>
<organism evidence="10 11">
    <name type="scientific">Candidatus Desulfovibrio intestinavium</name>
    <dbReference type="NCBI Taxonomy" id="2838534"/>
    <lineage>
        <taxon>Bacteria</taxon>
        <taxon>Pseudomonadati</taxon>
        <taxon>Thermodesulfobacteriota</taxon>
        <taxon>Desulfovibrionia</taxon>
        <taxon>Desulfovibrionales</taxon>
        <taxon>Desulfovibrionaceae</taxon>
        <taxon>Desulfovibrio</taxon>
    </lineage>
</organism>
<comment type="caution">
    <text evidence="10">The sequence shown here is derived from an EMBL/GenBank/DDBJ whole genome shotgun (WGS) entry which is preliminary data.</text>
</comment>
<feature type="domain" description="Cation efflux protein cytoplasmic" evidence="9">
    <location>
        <begin position="321"/>
        <end position="378"/>
    </location>
</feature>
<proteinExistence type="inferred from homology"/>
<dbReference type="SUPFAM" id="SSF161111">
    <property type="entry name" value="Cation efflux protein transmembrane domain-like"/>
    <property type="match status" value="1"/>
</dbReference>
<protein>
    <submittedName>
        <fullName evidence="10">Cation-efflux pump</fullName>
    </submittedName>
</protein>
<gene>
    <name evidence="10" type="ORF">H9784_04845</name>
</gene>
<dbReference type="EMBL" id="DWZD01000032">
    <property type="protein sequence ID" value="HJA78884.1"/>
    <property type="molecule type" value="Genomic_DNA"/>
</dbReference>
<comment type="similarity">
    <text evidence="2">Belongs to the cation diffusion facilitator (CDF) transporter (TC 2.A.4) family.</text>
</comment>
<dbReference type="InterPro" id="IPR050291">
    <property type="entry name" value="CDF_Transporter"/>
</dbReference>
<reference evidence="10" key="2">
    <citation type="submission" date="2021-04" db="EMBL/GenBank/DDBJ databases">
        <authorList>
            <person name="Gilroy R."/>
        </authorList>
    </citation>
    <scope>NUCLEOTIDE SEQUENCE</scope>
    <source>
        <strain evidence="10">5032</strain>
    </source>
</reference>